<organism evidence="2 3">
    <name type="scientific">Macrophomina phaseolina (strain MS6)</name>
    <name type="common">Charcoal rot fungus</name>
    <dbReference type="NCBI Taxonomy" id="1126212"/>
    <lineage>
        <taxon>Eukaryota</taxon>
        <taxon>Fungi</taxon>
        <taxon>Dikarya</taxon>
        <taxon>Ascomycota</taxon>
        <taxon>Pezizomycotina</taxon>
        <taxon>Dothideomycetes</taxon>
        <taxon>Dothideomycetes incertae sedis</taxon>
        <taxon>Botryosphaeriales</taxon>
        <taxon>Botryosphaeriaceae</taxon>
        <taxon>Macrophomina</taxon>
    </lineage>
</organism>
<reference evidence="2 3" key="1">
    <citation type="journal article" date="2012" name="BMC Genomics">
        <title>Tools to kill: Genome of one of the most destructive plant pathogenic fungi Macrophomina phaseolina.</title>
        <authorList>
            <person name="Islam M.S."/>
            <person name="Haque M.S."/>
            <person name="Islam M.M."/>
            <person name="Emdad E.M."/>
            <person name="Halim A."/>
            <person name="Hossen Q.M.M."/>
            <person name="Hossain M.Z."/>
            <person name="Ahmed B."/>
            <person name="Rahim S."/>
            <person name="Rahman M.S."/>
            <person name="Alam M.M."/>
            <person name="Hou S."/>
            <person name="Wan X."/>
            <person name="Saito J.A."/>
            <person name="Alam M."/>
        </authorList>
    </citation>
    <scope>NUCLEOTIDE SEQUENCE [LARGE SCALE GENOMIC DNA]</scope>
    <source>
        <strain evidence="2 3">MS6</strain>
    </source>
</reference>
<protein>
    <submittedName>
        <fullName evidence="2">Uncharacterized protein</fullName>
    </submittedName>
</protein>
<feature type="region of interest" description="Disordered" evidence="1">
    <location>
        <begin position="112"/>
        <end position="145"/>
    </location>
</feature>
<name>K2RN15_MACPH</name>
<accession>K2RN15</accession>
<dbReference type="InParanoid" id="K2RN15"/>
<gene>
    <name evidence="2" type="ORF">MPH_11057</name>
</gene>
<evidence type="ECO:0000256" key="1">
    <source>
        <dbReference type="SAM" id="MobiDB-lite"/>
    </source>
</evidence>
<dbReference type="VEuPathDB" id="FungiDB:MPH_11057"/>
<evidence type="ECO:0000313" key="3">
    <source>
        <dbReference type="Proteomes" id="UP000007129"/>
    </source>
</evidence>
<feature type="region of interest" description="Disordered" evidence="1">
    <location>
        <begin position="25"/>
        <end position="48"/>
    </location>
</feature>
<proteinExistence type="predicted"/>
<sequence length="145" mass="15415">MCSGPQVSKAACRLCCCQPSQEAHADSLRGPHAGQDSDPHQPEEADSQLVAVATQAGGSEHLGREQSLKGWVLMAKTERHRGLEHGENTSRAAFIIIIRLLSSLFLRLSHGGPSGSSGDKETQVASDLQSIKAQEGGGPQRHSIR</sequence>
<feature type="compositionally biased region" description="Basic and acidic residues" evidence="1">
    <location>
        <begin position="25"/>
        <end position="43"/>
    </location>
</feature>
<evidence type="ECO:0000313" key="2">
    <source>
        <dbReference type="EMBL" id="EKG11564.1"/>
    </source>
</evidence>
<feature type="compositionally biased region" description="Polar residues" evidence="1">
    <location>
        <begin position="123"/>
        <end position="132"/>
    </location>
</feature>
<dbReference type="AlphaFoldDB" id="K2RN15"/>
<dbReference type="EMBL" id="AHHD01000467">
    <property type="protein sequence ID" value="EKG11564.1"/>
    <property type="molecule type" value="Genomic_DNA"/>
</dbReference>
<comment type="caution">
    <text evidence="2">The sequence shown here is derived from an EMBL/GenBank/DDBJ whole genome shotgun (WGS) entry which is preliminary data.</text>
</comment>
<dbReference type="Proteomes" id="UP000007129">
    <property type="component" value="Unassembled WGS sequence"/>
</dbReference>
<dbReference type="HOGENOM" id="CLU_1787201_0_0_1"/>